<dbReference type="SUPFAM" id="SSF81660">
    <property type="entry name" value="Metal cation-transporting ATPase, ATP-binding domain N"/>
    <property type="match status" value="1"/>
</dbReference>
<proteinExistence type="predicted"/>
<dbReference type="InterPro" id="IPR036412">
    <property type="entry name" value="HAD-like_sf"/>
</dbReference>
<feature type="transmembrane region" description="Helical" evidence="7">
    <location>
        <begin position="617"/>
        <end position="638"/>
    </location>
</feature>
<feature type="transmembrane region" description="Helical" evidence="7">
    <location>
        <begin position="79"/>
        <end position="99"/>
    </location>
</feature>
<feature type="transmembrane region" description="Helical" evidence="7">
    <location>
        <begin position="683"/>
        <end position="705"/>
    </location>
</feature>
<dbReference type="InterPro" id="IPR023214">
    <property type="entry name" value="HAD_sf"/>
</dbReference>
<protein>
    <recommendedName>
        <fullName evidence="8">Cation-transporting P-type ATPase C-terminal domain-containing protein</fullName>
    </recommendedName>
</protein>
<evidence type="ECO:0000256" key="1">
    <source>
        <dbReference type="ARBA" id="ARBA00004370"/>
    </source>
</evidence>
<dbReference type="InterPro" id="IPR023299">
    <property type="entry name" value="ATPase_P-typ_cyto_dom_N"/>
</dbReference>
<feature type="transmembrane region" description="Helical" evidence="7">
    <location>
        <begin position="581"/>
        <end position="605"/>
    </location>
</feature>
<gene>
    <name evidence="9" type="ORF">GCM10009850_031560</name>
</gene>
<keyword evidence="5 7" id="KW-1133">Transmembrane helix</keyword>
<dbReference type="Gene3D" id="1.20.1110.10">
    <property type="entry name" value="Calcium-transporting ATPase, transmembrane domain"/>
    <property type="match status" value="1"/>
</dbReference>
<dbReference type="Gene3D" id="3.40.50.1000">
    <property type="entry name" value="HAD superfamily/HAD-like"/>
    <property type="match status" value="1"/>
</dbReference>
<evidence type="ECO:0000313" key="9">
    <source>
        <dbReference type="EMBL" id="GAA2207698.1"/>
    </source>
</evidence>
<feature type="transmembrane region" description="Helical" evidence="7">
    <location>
        <begin position="510"/>
        <end position="530"/>
    </location>
</feature>
<dbReference type="Proteomes" id="UP001499843">
    <property type="component" value="Unassembled WGS sequence"/>
</dbReference>
<comment type="caution">
    <text evidence="9">The sequence shown here is derived from an EMBL/GenBank/DDBJ whole genome shotgun (WGS) entry which is preliminary data.</text>
</comment>
<dbReference type="InterPro" id="IPR006068">
    <property type="entry name" value="ATPase_P-typ_cation-transptr_C"/>
</dbReference>
<keyword evidence="3" id="KW-0479">Metal-binding</keyword>
<keyword evidence="10" id="KW-1185">Reference proteome</keyword>
<keyword evidence="2 7" id="KW-0812">Transmembrane</keyword>
<feature type="domain" description="Cation-transporting P-type ATPase C-terminal" evidence="8">
    <location>
        <begin position="534"/>
        <end position="699"/>
    </location>
</feature>
<feature type="transmembrane region" description="Helical" evidence="7">
    <location>
        <begin position="650"/>
        <end position="671"/>
    </location>
</feature>
<keyword evidence="6 7" id="KW-0472">Membrane</keyword>
<dbReference type="PANTHER" id="PTHR24093">
    <property type="entry name" value="CATION TRANSPORTING ATPASE"/>
    <property type="match status" value="1"/>
</dbReference>
<organism evidence="9 10">
    <name type="scientific">Nonomuraea monospora</name>
    <dbReference type="NCBI Taxonomy" id="568818"/>
    <lineage>
        <taxon>Bacteria</taxon>
        <taxon>Bacillati</taxon>
        <taxon>Actinomycetota</taxon>
        <taxon>Actinomycetes</taxon>
        <taxon>Streptosporangiales</taxon>
        <taxon>Streptosporangiaceae</taxon>
        <taxon>Nonomuraea</taxon>
    </lineage>
</organism>
<evidence type="ECO:0000256" key="4">
    <source>
        <dbReference type="ARBA" id="ARBA00022842"/>
    </source>
</evidence>
<feature type="transmembrane region" description="Helical" evidence="7">
    <location>
        <begin position="542"/>
        <end position="560"/>
    </location>
</feature>
<evidence type="ECO:0000256" key="2">
    <source>
        <dbReference type="ARBA" id="ARBA00022692"/>
    </source>
</evidence>
<reference evidence="9 10" key="1">
    <citation type="journal article" date="2019" name="Int. J. Syst. Evol. Microbiol.">
        <title>The Global Catalogue of Microorganisms (GCM) 10K type strain sequencing project: providing services to taxonomists for standard genome sequencing and annotation.</title>
        <authorList>
            <consortium name="The Broad Institute Genomics Platform"/>
            <consortium name="The Broad Institute Genome Sequencing Center for Infectious Disease"/>
            <person name="Wu L."/>
            <person name="Ma J."/>
        </authorList>
    </citation>
    <scope>NUCLEOTIDE SEQUENCE [LARGE SCALE GENOMIC DNA]</scope>
    <source>
        <strain evidence="9 10">JCM 16114</strain>
    </source>
</reference>
<name>A0ABN3CEB7_9ACTN</name>
<dbReference type="PANTHER" id="PTHR24093:SF506">
    <property type="entry name" value="CATION-TRANSPORTING ATPASE PMA1"/>
    <property type="match status" value="1"/>
</dbReference>
<evidence type="ECO:0000256" key="5">
    <source>
        <dbReference type="ARBA" id="ARBA00022989"/>
    </source>
</evidence>
<dbReference type="InterPro" id="IPR023298">
    <property type="entry name" value="ATPase_P-typ_TM_dom_sf"/>
</dbReference>
<dbReference type="RefSeq" id="WP_344475147.1">
    <property type="nucleotide sequence ID" value="NZ_BAAAQX010000007.1"/>
</dbReference>
<evidence type="ECO:0000256" key="7">
    <source>
        <dbReference type="SAM" id="Phobius"/>
    </source>
</evidence>
<evidence type="ECO:0000259" key="8">
    <source>
        <dbReference type="Pfam" id="PF00689"/>
    </source>
</evidence>
<comment type="subcellular location">
    <subcellularLocation>
        <location evidence="1">Membrane</location>
    </subcellularLocation>
</comment>
<accession>A0ABN3CEB7</accession>
<dbReference type="SUPFAM" id="SSF81665">
    <property type="entry name" value="Calcium ATPase, transmembrane domain M"/>
    <property type="match status" value="1"/>
</dbReference>
<dbReference type="EMBL" id="BAAAQX010000007">
    <property type="protein sequence ID" value="GAA2207698.1"/>
    <property type="molecule type" value="Genomic_DNA"/>
</dbReference>
<dbReference type="Pfam" id="PF00689">
    <property type="entry name" value="Cation_ATPase_C"/>
    <property type="match status" value="1"/>
</dbReference>
<dbReference type="Pfam" id="PF13246">
    <property type="entry name" value="Cation_ATPase"/>
    <property type="match status" value="1"/>
</dbReference>
<keyword evidence="4" id="KW-0460">Magnesium</keyword>
<feature type="transmembrane region" description="Helical" evidence="7">
    <location>
        <begin position="34"/>
        <end position="50"/>
    </location>
</feature>
<dbReference type="SUPFAM" id="SSF56784">
    <property type="entry name" value="HAD-like"/>
    <property type="match status" value="1"/>
</dbReference>
<feature type="transmembrane region" description="Helical" evidence="7">
    <location>
        <begin position="111"/>
        <end position="135"/>
    </location>
</feature>
<sequence length="717" mass="73804">MGPRARRALRSPLVYVVVTAGLLAVWSADLWTGAAMLAVVAMAVVHIWALDRRVANALAPLGVPPVVTPLTRTIGRLRFLTALVMPVAAGVLIGAGALLGLESSAVRDAVAVLMIVAVPWELPSIVAAALATGAVRMAHGRTLVRRPAAVEKLGATTVVCTRRAGLLTSDRAYVTTVVAGGRGYQVTGAGGDQGEIAEGGVAVGPGDNPALDACLQAGLSCNDARVVEREGVSSAVGDPTERALLVSAAKLGLEKVSPRVATLPYTPEQLFMATLHEPVGEEPAMVYAKGAVERVLYLCDGRLGADGQVGELDRREVLATARWLTRRGLRVLAFASAPAVTPGTELTERSLPPLTFLGLQAMHSPVLIDALEAVRGCQDAGVGVKIITGDDAVMARSSAAWVGLAEGALSGAELADGRFGGPVSLDRATVFARLLPEEERRLVRALRDHNHVVAVIDGEAAGAGRGQADVGVGTLIGDEGADVILPGGTFATAAAGIAEGRATLEGVARYTGCALVPRVIAFVVVLAVLLGLDVPVEPVHLLWLNLAATMGLMITLNAELRTRQAAFRPPPGPVRSPLAPARLAEALLVAAVLGAQACALFAWAMTQGAGLAEAQTAALVSTSLVVLARSSAALFFTPDGPRAGPYDRRAVGALLAMAALQPALVYVPAFNHLFATAPLSLPFWPLIIGAGAGACGIIAVLTELVRRGVRPQVTRNG</sequence>
<dbReference type="Gene3D" id="3.40.1110.10">
    <property type="entry name" value="Calcium-transporting ATPase, cytoplasmic domain N"/>
    <property type="match status" value="1"/>
</dbReference>
<feature type="transmembrane region" description="Helical" evidence="7">
    <location>
        <begin position="12"/>
        <end position="28"/>
    </location>
</feature>
<evidence type="ECO:0000313" key="10">
    <source>
        <dbReference type="Proteomes" id="UP001499843"/>
    </source>
</evidence>
<evidence type="ECO:0000256" key="3">
    <source>
        <dbReference type="ARBA" id="ARBA00022723"/>
    </source>
</evidence>
<evidence type="ECO:0000256" key="6">
    <source>
        <dbReference type="ARBA" id="ARBA00023136"/>
    </source>
</evidence>